<name>A0A0F9N1V1_9ZZZZ</name>
<evidence type="ECO:0000259" key="1">
    <source>
        <dbReference type="Pfam" id="PF07411"/>
    </source>
</evidence>
<dbReference type="AlphaFoldDB" id="A0A0F9N1V1"/>
<dbReference type="SUPFAM" id="SSF160113">
    <property type="entry name" value="YegP-like"/>
    <property type="match status" value="1"/>
</dbReference>
<protein>
    <recommendedName>
        <fullName evidence="1">DUF1508 domain-containing protein</fullName>
    </recommendedName>
</protein>
<dbReference type="PANTHER" id="PTHR40606:SF1">
    <property type="entry name" value="UPF0339 PROTEIN YEGP"/>
    <property type="match status" value="1"/>
</dbReference>
<gene>
    <name evidence="2" type="ORF">LCGC14_1021440</name>
</gene>
<dbReference type="Pfam" id="PF07411">
    <property type="entry name" value="DUF1508"/>
    <property type="match status" value="1"/>
</dbReference>
<dbReference type="EMBL" id="LAZR01004084">
    <property type="protein sequence ID" value="KKN11949.1"/>
    <property type="molecule type" value="Genomic_DNA"/>
</dbReference>
<sequence length="98" mass="10981">MIKITQIDNGHQFEVQTQNGDTLLTSIAYMDKDKMDETIQNLLAVNANKNHFERRTNTEGKFIFSLKDDSGSTIGHSELYDSEAGMENGIKNLGKNLS</sequence>
<reference evidence="2" key="1">
    <citation type="journal article" date="2015" name="Nature">
        <title>Complex archaea that bridge the gap between prokaryotes and eukaryotes.</title>
        <authorList>
            <person name="Spang A."/>
            <person name="Saw J.H."/>
            <person name="Jorgensen S.L."/>
            <person name="Zaremba-Niedzwiedzka K."/>
            <person name="Martijn J."/>
            <person name="Lind A.E."/>
            <person name="van Eijk R."/>
            <person name="Schleper C."/>
            <person name="Guy L."/>
            <person name="Ettema T.J."/>
        </authorList>
    </citation>
    <scope>NUCLEOTIDE SEQUENCE</scope>
</reference>
<organism evidence="2">
    <name type="scientific">marine sediment metagenome</name>
    <dbReference type="NCBI Taxonomy" id="412755"/>
    <lineage>
        <taxon>unclassified sequences</taxon>
        <taxon>metagenomes</taxon>
        <taxon>ecological metagenomes</taxon>
    </lineage>
</organism>
<evidence type="ECO:0000313" key="2">
    <source>
        <dbReference type="EMBL" id="KKN11949.1"/>
    </source>
</evidence>
<dbReference type="PANTHER" id="PTHR40606">
    <property type="match status" value="1"/>
</dbReference>
<dbReference type="InterPro" id="IPR036913">
    <property type="entry name" value="YegP-like_sf"/>
</dbReference>
<comment type="caution">
    <text evidence="2">The sequence shown here is derived from an EMBL/GenBank/DDBJ whole genome shotgun (WGS) entry which is preliminary data.</text>
</comment>
<proteinExistence type="predicted"/>
<dbReference type="Gene3D" id="2.30.29.80">
    <property type="match status" value="1"/>
</dbReference>
<dbReference type="InterPro" id="IPR010879">
    <property type="entry name" value="DUF1508"/>
</dbReference>
<feature type="domain" description="DUF1508" evidence="1">
    <location>
        <begin position="59"/>
        <end position="96"/>
    </location>
</feature>
<dbReference type="InterPro" id="IPR051141">
    <property type="entry name" value="UPF0339_domain"/>
</dbReference>
<accession>A0A0F9N1V1</accession>